<gene>
    <name evidence="2" type="ORF">CU098_013807</name>
</gene>
<sequence length="314" mass="34452">MKEVIVGANFPRDAEGKVYHMSIKQGEIANRILTVGDHVRARRIAKYLDSEEESGHPVFEKSSQRGFLTITGRYKGIPVSIVAIGMGTSMMDFFVRETRASTEGTVAIIRFGSCGSLSPSAPTGAVIIPKAGFCIRRNFDYFAENSLYPELKDKPYFFSGTFPADQKITNILSGHIKEALGPIEKEGLFVGPVLTDGLNADGCSFYSSQGRTDANFWDDNEGVLQEIVNTYPETHSIEMETSVLFHLANCARKPVRAAGCMQVFADRLGNKFIHPEIVAALEPAVGKACLDALIEVEIEDEMDVVGTVWEPLCK</sequence>
<dbReference type="PANTHER" id="PTHR43691:SF14">
    <property type="entry name" value="URIDINE PHOSPHORYLASE"/>
    <property type="match status" value="1"/>
</dbReference>
<dbReference type="InterPro" id="IPR000845">
    <property type="entry name" value="Nucleoside_phosphorylase_d"/>
</dbReference>
<name>A0A367KWM5_RHIST</name>
<evidence type="ECO:0000313" key="2">
    <source>
        <dbReference type="EMBL" id="RCI06557.1"/>
    </source>
</evidence>
<dbReference type="GO" id="GO:0006218">
    <property type="term" value="P:uridine catabolic process"/>
    <property type="evidence" value="ECO:0007669"/>
    <property type="project" value="TreeGrafter"/>
</dbReference>
<keyword evidence="3" id="KW-1185">Reference proteome</keyword>
<dbReference type="CDD" id="cd17769">
    <property type="entry name" value="NP_TgUP-like"/>
    <property type="match status" value="1"/>
</dbReference>
<organism evidence="2 3">
    <name type="scientific">Rhizopus stolonifer</name>
    <name type="common">Rhizopus nigricans</name>
    <dbReference type="NCBI Taxonomy" id="4846"/>
    <lineage>
        <taxon>Eukaryota</taxon>
        <taxon>Fungi</taxon>
        <taxon>Fungi incertae sedis</taxon>
        <taxon>Mucoromycota</taxon>
        <taxon>Mucoromycotina</taxon>
        <taxon>Mucoromycetes</taxon>
        <taxon>Mucorales</taxon>
        <taxon>Mucorineae</taxon>
        <taxon>Rhizopodaceae</taxon>
        <taxon>Rhizopus</taxon>
    </lineage>
</organism>
<dbReference type="SUPFAM" id="SSF53167">
    <property type="entry name" value="Purine and uridine phosphorylases"/>
    <property type="match status" value="1"/>
</dbReference>
<dbReference type="OrthoDB" id="416752at2759"/>
<dbReference type="GO" id="GO:0004850">
    <property type="term" value="F:uridine phosphorylase activity"/>
    <property type="evidence" value="ECO:0007669"/>
    <property type="project" value="TreeGrafter"/>
</dbReference>
<dbReference type="PANTHER" id="PTHR43691">
    <property type="entry name" value="URIDINE PHOSPHORYLASE"/>
    <property type="match status" value="1"/>
</dbReference>
<proteinExistence type="predicted"/>
<comment type="caution">
    <text evidence="2">The sequence shown here is derived from an EMBL/GenBank/DDBJ whole genome shotgun (WGS) entry which is preliminary data.</text>
</comment>
<dbReference type="Gene3D" id="3.40.50.1580">
    <property type="entry name" value="Nucleoside phosphorylase domain"/>
    <property type="match status" value="1"/>
</dbReference>
<accession>A0A367KWM5</accession>
<feature type="domain" description="Nucleoside phosphorylase" evidence="1">
    <location>
        <begin position="32"/>
        <end position="257"/>
    </location>
</feature>
<dbReference type="InterPro" id="IPR035994">
    <property type="entry name" value="Nucleoside_phosphorylase_sf"/>
</dbReference>
<dbReference type="Proteomes" id="UP000253551">
    <property type="component" value="Unassembled WGS sequence"/>
</dbReference>
<evidence type="ECO:0000259" key="1">
    <source>
        <dbReference type="Pfam" id="PF01048"/>
    </source>
</evidence>
<dbReference type="Pfam" id="PF01048">
    <property type="entry name" value="PNP_UDP_1"/>
    <property type="match status" value="1"/>
</dbReference>
<dbReference type="GO" id="GO:0005829">
    <property type="term" value="C:cytosol"/>
    <property type="evidence" value="ECO:0007669"/>
    <property type="project" value="TreeGrafter"/>
</dbReference>
<reference evidence="2 3" key="1">
    <citation type="journal article" date="2018" name="G3 (Bethesda)">
        <title>Phylogenetic and Phylogenomic Definition of Rhizopus Species.</title>
        <authorList>
            <person name="Gryganskyi A.P."/>
            <person name="Golan J."/>
            <person name="Dolatabadi S."/>
            <person name="Mondo S."/>
            <person name="Robb S."/>
            <person name="Idnurm A."/>
            <person name="Muszewska A."/>
            <person name="Steczkiewicz K."/>
            <person name="Masonjones S."/>
            <person name="Liao H.L."/>
            <person name="Gajdeczka M.T."/>
            <person name="Anike F."/>
            <person name="Vuek A."/>
            <person name="Anishchenko I.M."/>
            <person name="Voigt K."/>
            <person name="de Hoog G.S."/>
            <person name="Smith M.E."/>
            <person name="Heitman J."/>
            <person name="Vilgalys R."/>
            <person name="Stajich J.E."/>
        </authorList>
    </citation>
    <scope>NUCLEOTIDE SEQUENCE [LARGE SCALE GENOMIC DNA]</scope>
    <source>
        <strain evidence="2 3">LSU 92-RS-03</strain>
    </source>
</reference>
<dbReference type="EMBL" id="PJQM01000129">
    <property type="protein sequence ID" value="RCI06557.1"/>
    <property type="molecule type" value="Genomic_DNA"/>
</dbReference>
<protein>
    <recommendedName>
        <fullName evidence="1">Nucleoside phosphorylase domain-containing protein</fullName>
    </recommendedName>
</protein>
<dbReference type="STRING" id="4846.A0A367KWM5"/>
<evidence type="ECO:0000313" key="3">
    <source>
        <dbReference type="Proteomes" id="UP000253551"/>
    </source>
</evidence>
<dbReference type="AlphaFoldDB" id="A0A367KWM5"/>